<reference evidence="5" key="1">
    <citation type="submission" date="2014-05" db="EMBL/GenBank/DDBJ databases">
        <title>The genome and life-stage specific transcriptomes of Globodera pallida elucidate key aspects of plant parasitism by a cyst nematode.</title>
        <authorList>
            <person name="Cotton J.A."/>
            <person name="Lilley C.J."/>
            <person name="Jones L.M."/>
            <person name="Kikuchi T."/>
            <person name="Reid A.J."/>
            <person name="Thorpe P."/>
            <person name="Tsai I.J."/>
            <person name="Beasley H."/>
            <person name="Blok V."/>
            <person name="Cock P.J.A."/>
            <person name="Van den Akker S.E."/>
            <person name="Holroyd N."/>
            <person name="Hunt M."/>
            <person name="Mantelin S."/>
            <person name="Naghra H."/>
            <person name="Pain A."/>
            <person name="Palomares-Rius J.E."/>
            <person name="Zarowiecki M."/>
            <person name="Berriman M."/>
            <person name="Jones J.T."/>
            <person name="Urwin P.E."/>
        </authorList>
    </citation>
    <scope>NUCLEOTIDE SEQUENCE [LARGE SCALE GENOMIC DNA]</scope>
    <source>
        <strain evidence="5">Lindley</strain>
    </source>
</reference>
<dbReference type="GO" id="GO:0005654">
    <property type="term" value="C:nucleoplasm"/>
    <property type="evidence" value="ECO:0007669"/>
    <property type="project" value="TreeGrafter"/>
</dbReference>
<feature type="region of interest" description="Disordered" evidence="3">
    <location>
        <begin position="342"/>
        <end position="469"/>
    </location>
</feature>
<feature type="compositionally biased region" description="Polar residues" evidence="3">
    <location>
        <begin position="372"/>
        <end position="382"/>
    </location>
</feature>
<dbReference type="PANTHER" id="PTHR23318">
    <property type="entry name" value="ATP SYNTHASE GAMMA-RELATED"/>
    <property type="match status" value="1"/>
</dbReference>
<feature type="compositionally biased region" description="Polar residues" evidence="3">
    <location>
        <begin position="455"/>
        <end position="469"/>
    </location>
</feature>
<evidence type="ECO:0000256" key="3">
    <source>
        <dbReference type="SAM" id="MobiDB-lite"/>
    </source>
</evidence>
<feature type="domain" description="Serine/threonine-protein phosphatase 4 regulatory subunit 3-like central" evidence="4">
    <location>
        <begin position="7"/>
        <end position="230"/>
    </location>
</feature>
<dbReference type="GO" id="GO:0030289">
    <property type="term" value="C:protein phosphatase 4 complex"/>
    <property type="evidence" value="ECO:0007669"/>
    <property type="project" value="TreeGrafter"/>
</dbReference>
<dbReference type="AlphaFoldDB" id="A0A183BRR1"/>
<evidence type="ECO:0000256" key="2">
    <source>
        <dbReference type="ARBA" id="ARBA00023242"/>
    </source>
</evidence>
<feature type="compositionally biased region" description="Basic and acidic residues" evidence="3">
    <location>
        <begin position="420"/>
        <end position="432"/>
    </location>
</feature>
<protein>
    <submittedName>
        <fullName evidence="6">SMK-1 domain-containing protein</fullName>
    </submittedName>
</protein>
<keyword evidence="5" id="KW-1185">Reference proteome</keyword>
<dbReference type="GO" id="GO:0072542">
    <property type="term" value="F:protein phosphatase activator activity"/>
    <property type="evidence" value="ECO:0007669"/>
    <property type="project" value="TreeGrafter"/>
</dbReference>
<proteinExistence type="predicted"/>
<comment type="subcellular location">
    <subcellularLocation>
        <location evidence="1">Nucleus</location>
    </subcellularLocation>
</comment>
<dbReference type="WBParaSite" id="GPLIN_000329700">
    <property type="protein sequence ID" value="GPLIN_000329700"/>
    <property type="gene ID" value="GPLIN_000329700"/>
</dbReference>
<dbReference type="InterPro" id="IPR006887">
    <property type="entry name" value="P4R3-like_central_dom"/>
</dbReference>
<dbReference type="InterPro" id="IPR051137">
    <property type="entry name" value="PP4R3-like"/>
</dbReference>
<dbReference type="Proteomes" id="UP000050741">
    <property type="component" value="Unassembled WGS sequence"/>
</dbReference>
<dbReference type="PANTHER" id="PTHR23318:SF0">
    <property type="entry name" value="SERINE_THREONINE-PROTEIN PHOSPHATASE 4 REGULATORY SUBUNIT 3"/>
    <property type="match status" value="1"/>
</dbReference>
<organism evidence="5 6">
    <name type="scientific">Globodera pallida</name>
    <name type="common">Potato cyst nematode worm</name>
    <name type="synonym">Heterodera pallida</name>
    <dbReference type="NCBI Taxonomy" id="36090"/>
    <lineage>
        <taxon>Eukaryota</taxon>
        <taxon>Metazoa</taxon>
        <taxon>Ecdysozoa</taxon>
        <taxon>Nematoda</taxon>
        <taxon>Chromadorea</taxon>
        <taxon>Rhabditida</taxon>
        <taxon>Tylenchina</taxon>
        <taxon>Tylenchomorpha</taxon>
        <taxon>Tylenchoidea</taxon>
        <taxon>Heteroderidae</taxon>
        <taxon>Heteroderinae</taxon>
        <taxon>Globodera</taxon>
    </lineage>
</organism>
<evidence type="ECO:0000259" key="4">
    <source>
        <dbReference type="Pfam" id="PF04802"/>
    </source>
</evidence>
<dbReference type="GO" id="GO:0006974">
    <property type="term" value="P:DNA damage response"/>
    <property type="evidence" value="ECO:0007669"/>
    <property type="project" value="TreeGrafter"/>
</dbReference>
<accession>A0A183BRR1</accession>
<evidence type="ECO:0000256" key="1">
    <source>
        <dbReference type="ARBA" id="ARBA00004123"/>
    </source>
</evidence>
<reference evidence="6" key="2">
    <citation type="submission" date="2016-06" db="UniProtKB">
        <authorList>
            <consortium name="WormBaseParasite"/>
        </authorList>
    </citation>
    <scope>IDENTIFICATION</scope>
</reference>
<feature type="compositionally biased region" description="Low complexity" evidence="3">
    <location>
        <begin position="345"/>
        <end position="357"/>
    </location>
</feature>
<feature type="compositionally biased region" description="Acidic residues" evidence="3">
    <location>
        <begin position="400"/>
        <end position="419"/>
    </location>
</feature>
<name>A0A183BRR1_GLOPA</name>
<evidence type="ECO:0000313" key="6">
    <source>
        <dbReference type="WBParaSite" id="GPLIN_000329700"/>
    </source>
</evidence>
<dbReference type="Pfam" id="PF04802">
    <property type="entry name" value="PP4R3"/>
    <property type="match status" value="1"/>
</dbReference>
<evidence type="ECO:0000313" key="5">
    <source>
        <dbReference type="Proteomes" id="UP000050741"/>
    </source>
</evidence>
<sequence length="469" mass="52937">MKQSRQEGRNDFLLINKLIKHMLSDRDAEFTAGGQMSQVLRVLLDPEGVLAKEKGEFLQMFYKRAIQTLCAPIIENAKDGRLINDNYYAANRTTQIIDVLCFFVEHHGYNMRTYTIQKNLIQSVLVNLQSKHHFLALCALRLIRRIIGLKDDTYIRHICDKAALDQVVQCFVDNGQRYNLLNSSLIELFEFIKTERIYALIEYIIQKHWKDTFSKVDYVQTFAKMNDIWEAHLANKCEEGDRAKENGQTTMLAMTPPNAQWRKEREHDDEELFFSKDDDDEMPTSQCRKSGVDPLFPSLLRKRKANEEDGIASVFGGNITPPAGGPTSVSRISKIVIRMSNKEPLSSSSTTSSTLLLNGDGGVSSAGHATEEQNPSSTSAESENAFVLADVPAVKRSLVDYDDSDDDDEDEEEEEGEEVEQGKRKEGAEKVKRMLLSQKEHRRGGGQTEAAEGVQQKQQSNRTTTAAGK</sequence>
<keyword evidence="2" id="KW-0539">Nucleus</keyword>